<feature type="transmembrane region" description="Helical" evidence="1">
    <location>
        <begin position="48"/>
        <end position="67"/>
    </location>
</feature>
<gene>
    <name evidence="2" type="ORF">BGZ96_006336</name>
</gene>
<evidence type="ECO:0000313" key="3">
    <source>
        <dbReference type="Proteomes" id="UP001194696"/>
    </source>
</evidence>
<dbReference type="PANTHER" id="PTHR28026:SF9">
    <property type="entry name" value="2-HYDROXY-PALMITIC ACID DIOXYGENASE MPO1"/>
    <property type="match status" value="1"/>
</dbReference>
<keyword evidence="3" id="KW-1185">Reference proteome</keyword>
<name>A0ABQ7JGU3_9FUNG</name>
<keyword evidence="1" id="KW-1133">Transmembrane helix</keyword>
<evidence type="ECO:0000256" key="1">
    <source>
        <dbReference type="SAM" id="Phobius"/>
    </source>
</evidence>
<dbReference type="Pfam" id="PF06127">
    <property type="entry name" value="Mpo1-like"/>
    <property type="match status" value="1"/>
</dbReference>
<comment type="caution">
    <text evidence="2">The sequence shown here is derived from an EMBL/GenBank/DDBJ whole genome shotgun (WGS) entry which is preliminary data.</text>
</comment>
<organism evidence="2 3">
    <name type="scientific">Linnemannia gamsii</name>
    <dbReference type="NCBI Taxonomy" id="64522"/>
    <lineage>
        <taxon>Eukaryota</taxon>
        <taxon>Fungi</taxon>
        <taxon>Fungi incertae sedis</taxon>
        <taxon>Mucoromycota</taxon>
        <taxon>Mortierellomycotina</taxon>
        <taxon>Mortierellomycetes</taxon>
        <taxon>Mortierellales</taxon>
        <taxon>Mortierellaceae</taxon>
        <taxon>Linnemannia</taxon>
    </lineage>
</organism>
<sequence length="119" mass="13043">AAKLATHFLATTPNAIRIASYIHGVAWIAQFIGHGVFEKRAPKLTENLVQALVLAPYFVVWELLFIVGYRPQLKKELDVLVDIDVKAFRAKKAAMKAEKAVPGATIAAVGSLTDEKKED</sequence>
<keyword evidence="1" id="KW-0472">Membrane</keyword>
<accession>A0ABQ7JGU3</accession>
<feature type="non-terminal residue" evidence="2">
    <location>
        <position position="119"/>
    </location>
</feature>
<evidence type="ECO:0008006" key="4">
    <source>
        <dbReference type="Google" id="ProtNLM"/>
    </source>
</evidence>
<dbReference type="EMBL" id="JAAAIM010003058">
    <property type="protein sequence ID" value="KAG0270248.1"/>
    <property type="molecule type" value="Genomic_DNA"/>
</dbReference>
<keyword evidence="1" id="KW-0812">Transmembrane</keyword>
<evidence type="ECO:0000313" key="2">
    <source>
        <dbReference type="EMBL" id="KAG0270248.1"/>
    </source>
</evidence>
<dbReference type="InterPro" id="IPR009305">
    <property type="entry name" value="Mpo1-like"/>
</dbReference>
<feature type="non-terminal residue" evidence="2">
    <location>
        <position position="1"/>
    </location>
</feature>
<proteinExistence type="predicted"/>
<reference evidence="2 3" key="1">
    <citation type="journal article" date="2020" name="Fungal Divers.">
        <title>Resolving the Mortierellaceae phylogeny through synthesis of multi-gene phylogenetics and phylogenomics.</title>
        <authorList>
            <person name="Vandepol N."/>
            <person name="Liber J."/>
            <person name="Desiro A."/>
            <person name="Na H."/>
            <person name="Kennedy M."/>
            <person name="Barry K."/>
            <person name="Grigoriev I.V."/>
            <person name="Miller A.N."/>
            <person name="O'Donnell K."/>
            <person name="Stajich J.E."/>
            <person name="Bonito G."/>
        </authorList>
    </citation>
    <scope>NUCLEOTIDE SEQUENCE [LARGE SCALE GENOMIC DNA]</scope>
    <source>
        <strain evidence="2 3">AD045</strain>
    </source>
</reference>
<dbReference type="PANTHER" id="PTHR28026">
    <property type="entry name" value="DUF962 DOMAIN PROTEIN (AFU_ORTHOLOGUE AFUA_8G05310)"/>
    <property type="match status" value="1"/>
</dbReference>
<dbReference type="Proteomes" id="UP001194696">
    <property type="component" value="Unassembled WGS sequence"/>
</dbReference>
<protein>
    <recommendedName>
        <fullName evidence="4">DUF962 domain-containing protein</fullName>
    </recommendedName>
</protein>